<feature type="repeat" description="ANK" evidence="3">
    <location>
        <begin position="126"/>
        <end position="158"/>
    </location>
</feature>
<evidence type="ECO:0000313" key="5">
    <source>
        <dbReference type="EMBL" id="KAL1524336.1"/>
    </source>
</evidence>
<dbReference type="Proteomes" id="UP001515480">
    <property type="component" value="Unassembled WGS sequence"/>
</dbReference>
<reference evidence="5 6" key="1">
    <citation type="journal article" date="2024" name="Science">
        <title>Giant polyketide synthase enzymes in the biosynthesis of giant marine polyether toxins.</title>
        <authorList>
            <person name="Fallon T.R."/>
            <person name="Shende V.V."/>
            <person name="Wierzbicki I.H."/>
            <person name="Pendleton A.L."/>
            <person name="Watervoot N.F."/>
            <person name="Auber R.P."/>
            <person name="Gonzalez D.J."/>
            <person name="Wisecaver J.H."/>
            <person name="Moore B.S."/>
        </authorList>
    </citation>
    <scope>NUCLEOTIDE SEQUENCE [LARGE SCALE GENOMIC DNA]</scope>
    <source>
        <strain evidence="5 6">12B1</strain>
    </source>
</reference>
<evidence type="ECO:0000256" key="3">
    <source>
        <dbReference type="PROSITE-ProRule" id="PRU00023"/>
    </source>
</evidence>
<dbReference type="Gene3D" id="1.25.40.10">
    <property type="entry name" value="Tetratricopeptide repeat domain"/>
    <property type="match status" value="1"/>
</dbReference>
<evidence type="ECO:0000313" key="6">
    <source>
        <dbReference type="Proteomes" id="UP001515480"/>
    </source>
</evidence>
<dbReference type="Pfam" id="PF12796">
    <property type="entry name" value="Ank_2"/>
    <property type="match status" value="2"/>
</dbReference>
<accession>A0AB34JTQ0</accession>
<feature type="repeat" description="ANK" evidence="3">
    <location>
        <begin position="159"/>
        <end position="191"/>
    </location>
</feature>
<keyword evidence="6" id="KW-1185">Reference proteome</keyword>
<feature type="compositionally biased region" description="Polar residues" evidence="4">
    <location>
        <begin position="236"/>
        <end position="246"/>
    </location>
</feature>
<feature type="repeat" description="ANK" evidence="3">
    <location>
        <begin position="92"/>
        <end position="124"/>
    </location>
</feature>
<dbReference type="SUPFAM" id="SSF48452">
    <property type="entry name" value="TPR-like"/>
    <property type="match status" value="1"/>
</dbReference>
<dbReference type="Gene3D" id="1.25.40.20">
    <property type="entry name" value="Ankyrin repeat-containing domain"/>
    <property type="match status" value="1"/>
</dbReference>
<dbReference type="EMBL" id="JBGBPQ010000005">
    <property type="protein sequence ID" value="KAL1524336.1"/>
    <property type="molecule type" value="Genomic_DNA"/>
</dbReference>
<dbReference type="InterPro" id="IPR011990">
    <property type="entry name" value="TPR-like_helical_dom_sf"/>
</dbReference>
<dbReference type="PANTHER" id="PTHR24198:SF165">
    <property type="entry name" value="ANKYRIN REPEAT-CONTAINING PROTEIN-RELATED"/>
    <property type="match status" value="1"/>
</dbReference>
<feature type="region of interest" description="Disordered" evidence="4">
    <location>
        <begin position="225"/>
        <end position="247"/>
    </location>
</feature>
<comment type="caution">
    <text evidence="5">The sequence shown here is derived from an EMBL/GenBank/DDBJ whole genome shotgun (WGS) entry which is preliminary data.</text>
</comment>
<dbReference type="SMART" id="SM00248">
    <property type="entry name" value="ANK"/>
    <property type="match status" value="5"/>
</dbReference>
<organism evidence="5 6">
    <name type="scientific">Prymnesium parvum</name>
    <name type="common">Toxic golden alga</name>
    <dbReference type="NCBI Taxonomy" id="97485"/>
    <lineage>
        <taxon>Eukaryota</taxon>
        <taxon>Haptista</taxon>
        <taxon>Haptophyta</taxon>
        <taxon>Prymnesiophyceae</taxon>
        <taxon>Prymnesiales</taxon>
        <taxon>Prymnesiaceae</taxon>
        <taxon>Prymnesium</taxon>
    </lineage>
</organism>
<keyword evidence="1" id="KW-0677">Repeat</keyword>
<dbReference type="InterPro" id="IPR019734">
    <property type="entry name" value="TPR_rpt"/>
</dbReference>
<dbReference type="PROSITE" id="PS50297">
    <property type="entry name" value="ANK_REP_REGION"/>
    <property type="match status" value="3"/>
</dbReference>
<dbReference type="InterPro" id="IPR036770">
    <property type="entry name" value="Ankyrin_rpt-contain_sf"/>
</dbReference>
<feature type="repeat" description="ANK" evidence="3">
    <location>
        <begin position="58"/>
        <end position="90"/>
    </location>
</feature>
<proteinExistence type="predicted"/>
<dbReference type="SUPFAM" id="SSF48403">
    <property type="entry name" value="Ankyrin repeat"/>
    <property type="match status" value="1"/>
</dbReference>
<feature type="region of interest" description="Disordered" evidence="4">
    <location>
        <begin position="282"/>
        <end position="303"/>
    </location>
</feature>
<dbReference type="PANTHER" id="PTHR24198">
    <property type="entry name" value="ANKYRIN REPEAT AND PROTEIN KINASE DOMAIN-CONTAINING PROTEIN"/>
    <property type="match status" value="1"/>
</dbReference>
<dbReference type="InterPro" id="IPR036338">
    <property type="entry name" value="Aha1"/>
</dbReference>
<evidence type="ECO:0000256" key="2">
    <source>
        <dbReference type="ARBA" id="ARBA00023043"/>
    </source>
</evidence>
<protein>
    <submittedName>
        <fullName evidence="5">Uncharacterized protein</fullName>
    </submittedName>
</protein>
<dbReference type="AlphaFoldDB" id="A0AB34JTQ0"/>
<dbReference type="SMART" id="SM00028">
    <property type="entry name" value="TPR"/>
    <property type="match status" value="3"/>
</dbReference>
<dbReference type="PRINTS" id="PR01415">
    <property type="entry name" value="ANKYRIN"/>
</dbReference>
<dbReference type="InterPro" id="IPR002110">
    <property type="entry name" value="Ankyrin_rpt"/>
</dbReference>
<sequence length="690" mass="76238">MASSPLSGVAHRVKSNVKHDPRRVFSAAFCGKVEKLRRLLEADDAPDWGCLLDWKNEQGVTPLHAACQEGHAECARLLLENGATVDVLADGIGDTPLHTACRFGREHCVALLLEWGASVSRRGVAHGETALHVASRIGSHQCVRLLLEAHAETEATDNEGATPLIVCSYHGHVQCVAKLLDVGASAAARYAGKGAYSWAMEGHHDEVAHLLVDQAREDALADAEEHKIPADKPGDKNTQAASTTSHGLKGALQGMVHQLEKHGFHGSEHVKQGIAELERAEELQEAQHTEYTESCRLEETSRYQEPKTSAQAKLLGTRLLKQGKVAAAAEAYELGLQLIEAERTRETSAAEPWTADQRHARAVLYSNVAACRLKQRKWKEAISACDEACALHPTYAKALYRRAQARRRLKQYEGAILDANAALAEMHKMLADVGQNSRNDTSVIIDEIMEFAAQVNAEAEKKAHNAHREEREAEGITLAALATQDKTKHTYYHFTLEGEKTQDWLWFVKQRLEQIMTEAWYTDKVQTNRGLVDRKIGVHKCNQDDVDGYVTIRTSDGRLALFFELQEITVEWRGVIGEGTANEQALGGACRLWNISHASTVDEWVHENRRHTHPEGPAQDIIGTVLAPKLVPQYKLAVQQVIGELCANKVDASLFAAAAVESKALPQHQVQVRKGTLDYSKWDHLSEDDD</sequence>
<keyword evidence="2 3" id="KW-0040">ANK repeat</keyword>
<name>A0AB34JTQ0_PRYPA</name>
<dbReference type="PROSITE" id="PS50088">
    <property type="entry name" value="ANK_REPEAT"/>
    <property type="match status" value="4"/>
</dbReference>
<gene>
    <name evidence="5" type="ORF">AB1Y20_019235</name>
</gene>
<evidence type="ECO:0000256" key="4">
    <source>
        <dbReference type="SAM" id="MobiDB-lite"/>
    </source>
</evidence>
<dbReference type="SUPFAM" id="SSF103111">
    <property type="entry name" value="Activator of Hsp90 ATPase, Aha1"/>
    <property type="match status" value="1"/>
</dbReference>
<feature type="compositionally biased region" description="Basic and acidic residues" evidence="4">
    <location>
        <begin position="225"/>
        <end position="235"/>
    </location>
</feature>
<evidence type="ECO:0000256" key="1">
    <source>
        <dbReference type="ARBA" id="ARBA00022737"/>
    </source>
</evidence>